<dbReference type="Proteomes" id="UP000095286">
    <property type="component" value="Unplaced"/>
</dbReference>
<evidence type="ECO:0000313" key="1">
    <source>
        <dbReference type="Proteomes" id="UP000095286"/>
    </source>
</evidence>
<organism evidence="1 2">
    <name type="scientific">Rhabditophanes sp. KR3021</name>
    <dbReference type="NCBI Taxonomy" id="114890"/>
    <lineage>
        <taxon>Eukaryota</taxon>
        <taxon>Metazoa</taxon>
        <taxon>Ecdysozoa</taxon>
        <taxon>Nematoda</taxon>
        <taxon>Chromadorea</taxon>
        <taxon>Rhabditida</taxon>
        <taxon>Tylenchina</taxon>
        <taxon>Panagrolaimomorpha</taxon>
        <taxon>Strongyloidoidea</taxon>
        <taxon>Alloionematidae</taxon>
        <taxon>Rhabditophanes</taxon>
    </lineage>
</organism>
<proteinExistence type="predicted"/>
<reference evidence="2" key="1">
    <citation type="submission" date="2016-11" db="UniProtKB">
        <authorList>
            <consortium name="WormBaseParasite"/>
        </authorList>
    </citation>
    <scope>IDENTIFICATION</scope>
    <source>
        <strain evidence="2">KR3021</strain>
    </source>
</reference>
<protein>
    <submittedName>
        <fullName evidence="2">Uncharacterized protein</fullName>
    </submittedName>
</protein>
<evidence type="ECO:0000313" key="2">
    <source>
        <dbReference type="WBParaSite" id="RSKR_0000283300.1"/>
    </source>
</evidence>
<dbReference type="WBParaSite" id="RSKR_0000283300.1">
    <property type="protein sequence ID" value="RSKR_0000283300.1"/>
    <property type="gene ID" value="RSKR_0000283300"/>
</dbReference>
<accession>A0AC35TPQ1</accession>
<name>A0AC35TPQ1_9BILA</name>
<sequence>MNSYYYFDENDPSTEKVLISCHGSVQELVTLNAIINLKRLFDKLKLFFDNHLLSKNVYIEFIYTGNPLQFVIDRQWNFIIARHFNMNLTLERNMWNLSTFGGAFSSLGDYYNRHAIIAGRLSMTQFQLAKEMGNDDIMVRCKLYFLLSLAQLGKPKTAIKFITYEYNKAQIMKNNFLMDCAEGTIAKIKSLQVIKKNSTIEHNLLKI</sequence>